<evidence type="ECO:0000256" key="7">
    <source>
        <dbReference type="ARBA" id="ARBA00022777"/>
    </source>
</evidence>
<dbReference type="Pfam" id="PF13426">
    <property type="entry name" value="PAS_9"/>
    <property type="match status" value="1"/>
</dbReference>
<evidence type="ECO:0000313" key="14">
    <source>
        <dbReference type="Proteomes" id="UP001596545"/>
    </source>
</evidence>
<sequence length="351" mass="39410">MSSKKSVALPSEYDTLYLGIGLYDPSSGDILDANERLERILGYPLDTLRRLSVDTYTANTYPQSASEFRDRLRTSADGDPQRFIWRAKRADGELIWLQLHVSQQRFSERDCVIVEVRDITDHYESRHRAELFWRILRHNLRNEAAIILGHADQITTHSRVEGIAESIAAIRSRGENLGSMAESVKEIEQAITDARAEHVRQPVLAIVDDVAARTRSEYPAARISVDEREEMWVEVNDAFGYAVRHAVENAIVHSTERVPTVEITVGPSPNTGRVEIRIKDANPAIPPEEIEALFAPAETTNTSHGSGIGLFVMKWCIESLGGEVMFDTRTPKGNVVHLYLPSKRPPDTADE</sequence>
<dbReference type="InterPro" id="IPR005467">
    <property type="entry name" value="His_kinase_dom"/>
</dbReference>
<comment type="caution">
    <text evidence="13">The sequence shown here is derived from an EMBL/GenBank/DDBJ whole genome shotgun (WGS) entry which is preliminary data.</text>
</comment>
<dbReference type="InterPro" id="IPR035965">
    <property type="entry name" value="PAS-like_dom_sf"/>
</dbReference>
<reference evidence="13 14" key="1">
    <citation type="journal article" date="2019" name="Int. J. Syst. Evol. Microbiol.">
        <title>The Global Catalogue of Microorganisms (GCM) 10K type strain sequencing project: providing services to taxonomists for standard genome sequencing and annotation.</title>
        <authorList>
            <consortium name="The Broad Institute Genomics Platform"/>
            <consortium name="The Broad Institute Genome Sequencing Center for Infectious Disease"/>
            <person name="Wu L."/>
            <person name="Ma J."/>
        </authorList>
    </citation>
    <scope>NUCLEOTIDE SEQUENCE [LARGE SCALE GENOMIC DNA]</scope>
    <source>
        <strain evidence="13 14">CGMCC 1.12554</strain>
    </source>
</reference>
<evidence type="ECO:0000256" key="11">
    <source>
        <dbReference type="ARBA" id="ARBA00023136"/>
    </source>
</evidence>
<comment type="catalytic activity">
    <reaction evidence="1">
        <text>ATP + protein L-histidine = ADP + protein N-phospho-L-histidine.</text>
        <dbReference type="EC" id="2.7.13.3"/>
    </reaction>
</comment>
<dbReference type="InterPro" id="IPR050351">
    <property type="entry name" value="BphY/WalK/GraS-like"/>
</dbReference>
<keyword evidence="4" id="KW-0808">Transferase</keyword>
<gene>
    <name evidence="13" type="ORF">ACFQMF_10780</name>
</gene>
<dbReference type="EC" id="2.7.13.3" evidence="3"/>
<evidence type="ECO:0000256" key="5">
    <source>
        <dbReference type="ARBA" id="ARBA00022692"/>
    </source>
</evidence>
<dbReference type="InterPro" id="IPR003594">
    <property type="entry name" value="HATPase_dom"/>
</dbReference>
<keyword evidence="5" id="KW-0812">Transmembrane</keyword>
<keyword evidence="7" id="KW-0418">Kinase</keyword>
<dbReference type="RefSeq" id="WP_256409249.1">
    <property type="nucleotide sequence ID" value="NZ_JANHDN010000004.1"/>
</dbReference>
<dbReference type="PANTHER" id="PTHR42878">
    <property type="entry name" value="TWO-COMPONENT HISTIDINE KINASE"/>
    <property type="match status" value="1"/>
</dbReference>
<comment type="subcellular location">
    <subcellularLocation>
        <location evidence="2">Membrane</location>
        <topology evidence="2">Multi-pass membrane protein</topology>
    </subcellularLocation>
</comment>
<organism evidence="13 14">
    <name type="scientific">Halorubrum rutilum</name>
    <dbReference type="NCBI Taxonomy" id="1364933"/>
    <lineage>
        <taxon>Archaea</taxon>
        <taxon>Methanobacteriati</taxon>
        <taxon>Methanobacteriota</taxon>
        <taxon>Stenosarchaea group</taxon>
        <taxon>Halobacteria</taxon>
        <taxon>Halobacteriales</taxon>
        <taxon>Haloferacaceae</taxon>
        <taxon>Halorubrum</taxon>
    </lineage>
</organism>
<evidence type="ECO:0000256" key="1">
    <source>
        <dbReference type="ARBA" id="ARBA00000085"/>
    </source>
</evidence>
<dbReference type="GO" id="GO:0004673">
    <property type="term" value="F:protein histidine kinase activity"/>
    <property type="evidence" value="ECO:0007669"/>
    <property type="project" value="UniProtKB-EC"/>
</dbReference>
<dbReference type="Gene3D" id="3.30.450.20">
    <property type="entry name" value="PAS domain"/>
    <property type="match status" value="1"/>
</dbReference>
<name>A0ABD6ALT0_9EURY</name>
<keyword evidence="8 13" id="KW-0067">ATP-binding</keyword>
<evidence type="ECO:0000256" key="2">
    <source>
        <dbReference type="ARBA" id="ARBA00004141"/>
    </source>
</evidence>
<dbReference type="SMART" id="SM00387">
    <property type="entry name" value="HATPase_c"/>
    <property type="match status" value="1"/>
</dbReference>
<dbReference type="SUPFAM" id="SSF55874">
    <property type="entry name" value="ATPase domain of HSP90 chaperone/DNA topoisomerase II/histidine kinase"/>
    <property type="match status" value="1"/>
</dbReference>
<dbReference type="GO" id="GO:0016020">
    <property type="term" value="C:membrane"/>
    <property type="evidence" value="ECO:0007669"/>
    <property type="project" value="UniProtKB-SubCell"/>
</dbReference>
<keyword evidence="9" id="KW-1133">Transmembrane helix</keyword>
<dbReference type="EMBL" id="JBHTBL010000008">
    <property type="protein sequence ID" value="MFC7325061.1"/>
    <property type="molecule type" value="Genomic_DNA"/>
</dbReference>
<evidence type="ECO:0000313" key="13">
    <source>
        <dbReference type="EMBL" id="MFC7325061.1"/>
    </source>
</evidence>
<dbReference type="InterPro" id="IPR000014">
    <property type="entry name" value="PAS"/>
</dbReference>
<dbReference type="GO" id="GO:0005524">
    <property type="term" value="F:ATP binding"/>
    <property type="evidence" value="ECO:0007669"/>
    <property type="project" value="UniProtKB-KW"/>
</dbReference>
<evidence type="ECO:0000256" key="4">
    <source>
        <dbReference type="ARBA" id="ARBA00022679"/>
    </source>
</evidence>
<dbReference type="PRINTS" id="PR00344">
    <property type="entry name" value="BCTRLSENSOR"/>
</dbReference>
<dbReference type="SUPFAM" id="SSF55785">
    <property type="entry name" value="PYP-like sensor domain (PAS domain)"/>
    <property type="match status" value="1"/>
</dbReference>
<dbReference type="CDD" id="cd00130">
    <property type="entry name" value="PAS"/>
    <property type="match status" value="1"/>
</dbReference>
<accession>A0ABD6ALT0</accession>
<evidence type="ECO:0000259" key="12">
    <source>
        <dbReference type="PROSITE" id="PS50109"/>
    </source>
</evidence>
<proteinExistence type="predicted"/>
<dbReference type="InterPro" id="IPR036890">
    <property type="entry name" value="HATPase_C_sf"/>
</dbReference>
<dbReference type="PROSITE" id="PS50109">
    <property type="entry name" value="HIS_KIN"/>
    <property type="match status" value="1"/>
</dbReference>
<evidence type="ECO:0000256" key="6">
    <source>
        <dbReference type="ARBA" id="ARBA00022741"/>
    </source>
</evidence>
<dbReference type="GO" id="GO:0000160">
    <property type="term" value="P:phosphorelay signal transduction system"/>
    <property type="evidence" value="ECO:0007669"/>
    <property type="project" value="UniProtKB-KW"/>
</dbReference>
<feature type="domain" description="Histidine kinase" evidence="12">
    <location>
        <begin position="135"/>
        <end position="344"/>
    </location>
</feature>
<dbReference type="Pfam" id="PF02518">
    <property type="entry name" value="HATPase_c"/>
    <property type="match status" value="1"/>
</dbReference>
<evidence type="ECO:0000256" key="10">
    <source>
        <dbReference type="ARBA" id="ARBA00023012"/>
    </source>
</evidence>
<dbReference type="Proteomes" id="UP001596545">
    <property type="component" value="Unassembled WGS sequence"/>
</dbReference>
<dbReference type="NCBIfam" id="TIGR00229">
    <property type="entry name" value="sensory_box"/>
    <property type="match status" value="1"/>
</dbReference>
<keyword evidence="11" id="KW-0472">Membrane</keyword>
<dbReference type="InterPro" id="IPR004358">
    <property type="entry name" value="Sig_transdc_His_kin-like_C"/>
</dbReference>
<dbReference type="PANTHER" id="PTHR42878:SF7">
    <property type="entry name" value="SENSOR HISTIDINE KINASE GLRK"/>
    <property type="match status" value="1"/>
</dbReference>
<keyword evidence="10" id="KW-0902">Two-component regulatory system</keyword>
<evidence type="ECO:0000256" key="8">
    <source>
        <dbReference type="ARBA" id="ARBA00022840"/>
    </source>
</evidence>
<keyword evidence="6" id="KW-0547">Nucleotide-binding</keyword>
<keyword evidence="14" id="KW-1185">Reference proteome</keyword>
<evidence type="ECO:0000256" key="9">
    <source>
        <dbReference type="ARBA" id="ARBA00022989"/>
    </source>
</evidence>
<dbReference type="AlphaFoldDB" id="A0ABD6ALT0"/>
<protein>
    <recommendedName>
        <fullName evidence="3">histidine kinase</fullName>
        <ecNumber evidence="3">2.7.13.3</ecNumber>
    </recommendedName>
</protein>
<evidence type="ECO:0000256" key="3">
    <source>
        <dbReference type="ARBA" id="ARBA00012438"/>
    </source>
</evidence>
<dbReference type="Gene3D" id="3.30.565.10">
    <property type="entry name" value="Histidine kinase-like ATPase, C-terminal domain"/>
    <property type="match status" value="1"/>
</dbReference>